<evidence type="ECO:0000256" key="2">
    <source>
        <dbReference type="SAM" id="Phobius"/>
    </source>
</evidence>
<name>A0A7J6JMR6_COLFN</name>
<keyword evidence="2" id="KW-1133">Transmembrane helix</keyword>
<dbReference type="EMBL" id="ANPB02000001">
    <property type="protein sequence ID" value="KAF4490992.1"/>
    <property type="molecule type" value="Genomic_DNA"/>
</dbReference>
<protein>
    <submittedName>
        <fullName evidence="3">Uncharacterized protein</fullName>
    </submittedName>
</protein>
<dbReference type="Proteomes" id="UP000011096">
    <property type="component" value="Unassembled WGS sequence"/>
</dbReference>
<feature type="region of interest" description="Disordered" evidence="1">
    <location>
        <begin position="241"/>
        <end position="261"/>
    </location>
</feature>
<dbReference type="InParanoid" id="A0A7J6JMR6"/>
<sequence>MDVANPLPARRTPIGDGFGFVKRASPAPTAPPRIRFRNAHLDRRASENTCGFLVNSAETEPQALFCPKICRTDTLGPGTRCCTASTSGWQPQCVNWRMENPDGEMTYIGCYNTMLSGLNTNSIFLVTDTSLLPWLLPPPSTTETSPSTDSTSSPTDSAESSPETTSTGLPDSTVSFSLAAPSETGGPAPVGPPVGAIIGGIVGGIAVIALIVFAVVWFTIRGRDIKLKLNSNDMVLTTNPRSTTNNIRLPSHQSRQNSKPASNIGGSILIIQSHEIDSSVQVISSSHQTLLQARRFL</sequence>
<feature type="transmembrane region" description="Helical" evidence="2">
    <location>
        <begin position="197"/>
        <end position="220"/>
    </location>
</feature>
<reference evidence="3 4" key="1">
    <citation type="submission" date="2012-08" db="EMBL/GenBank/DDBJ databases">
        <authorList>
            <person name="Gan P.H.P."/>
            <person name="Ikeda K."/>
            <person name="Irieda H."/>
            <person name="Narusaka M."/>
            <person name="O'Connell R.J."/>
            <person name="Narusaka Y."/>
            <person name="Takano Y."/>
            <person name="Kubo Y."/>
            <person name="Shirasu K."/>
        </authorList>
    </citation>
    <scope>NUCLEOTIDE SEQUENCE [LARGE SCALE GENOMIC DNA]</scope>
    <source>
        <strain evidence="3 4">Nara gc5</strain>
    </source>
</reference>
<proteinExistence type="predicted"/>
<keyword evidence="2" id="KW-0472">Membrane</keyword>
<feature type="compositionally biased region" description="Low complexity" evidence="1">
    <location>
        <begin position="141"/>
        <end position="167"/>
    </location>
</feature>
<feature type="region of interest" description="Disordered" evidence="1">
    <location>
        <begin position="137"/>
        <end position="187"/>
    </location>
</feature>
<organism evidence="3 4">
    <name type="scientific">Colletotrichum fructicola (strain Nara gc5)</name>
    <name type="common">Anthracnose fungus</name>
    <name type="synonym">Colletotrichum gloeosporioides (strain Nara gc5)</name>
    <dbReference type="NCBI Taxonomy" id="1213859"/>
    <lineage>
        <taxon>Eukaryota</taxon>
        <taxon>Fungi</taxon>
        <taxon>Dikarya</taxon>
        <taxon>Ascomycota</taxon>
        <taxon>Pezizomycotina</taxon>
        <taxon>Sordariomycetes</taxon>
        <taxon>Hypocreomycetidae</taxon>
        <taxon>Glomerellales</taxon>
        <taxon>Glomerellaceae</taxon>
        <taxon>Colletotrichum</taxon>
        <taxon>Colletotrichum gloeosporioides species complex</taxon>
    </lineage>
</organism>
<evidence type="ECO:0000256" key="1">
    <source>
        <dbReference type="SAM" id="MobiDB-lite"/>
    </source>
</evidence>
<evidence type="ECO:0000313" key="4">
    <source>
        <dbReference type="Proteomes" id="UP000011096"/>
    </source>
</evidence>
<accession>A0A7J6JMR6</accession>
<comment type="caution">
    <text evidence="3">The sequence shown here is derived from an EMBL/GenBank/DDBJ whole genome shotgun (WGS) entry which is preliminary data.</text>
</comment>
<dbReference type="RefSeq" id="XP_066009671.1">
    <property type="nucleotide sequence ID" value="XM_066150833.1"/>
</dbReference>
<reference evidence="3 4" key="2">
    <citation type="submission" date="2020-04" db="EMBL/GenBank/DDBJ databases">
        <title>Genome sequencing and assembly of multiple isolates from the Colletotrichum gloeosporioides species complex.</title>
        <authorList>
            <person name="Gan P."/>
            <person name="Shirasu K."/>
        </authorList>
    </citation>
    <scope>NUCLEOTIDE SEQUENCE [LARGE SCALE GENOMIC DNA]</scope>
    <source>
        <strain evidence="3 4">Nara gc5</strain>
    </source>
</reference>
<evidence type="ECO:0000313" key="3">
    <source>
        <dbReference type="EMBL" id="KAF4490992.1"/>
    </source>
</evidence>
<dbReference type="OrthoDB" id="10620533at2759"/>
<dbReference type="AlphaFoldDB" id="A0A7J6JMR6"/>
<keyword evidence="2" id="KW-0812">Transmembrane</keyword>
<dbReference type="GeneID" id="90979617"/>
<gene>
    <name evidence="3" type="ORF">CGGC5_v001437</name>
</gene>
<keyword evidence="4" id="KW-1185">Reference proteome</keyword>